<sequence>MSRRSQRIKNLSQDPKAMSATSAEGTGTIATRSGGRASTFKTRRVQTLVPEDVTNKVEKVARAPRRRGKLCWMLDMPLDVILEICVHLQTKDMLNLSRLSKAFRALFTNKSTRYIWRAARHNTPHLPPRPQDLNELAYANLLFDPSCHNCLSRNCHFVYWGCRVRLCKKCFDALTVFIHPWSIKEYHLYDDTTKKILDDRSQVAALIPPLFESPNGAWVQYRPLLDSLVLAWKATPKEKREKFIKRQESKTAAIAKTVPALTKWYDDFRKSRADELDDIRKARQNAIVENLKDDGWGLEVEYIMSTNYEKLFRNLPEVRKTQALTPLWSTIQPRINKFMLEIRPKYLHDLHIRTIQDRLFAADKLVKEILSGMQDFKLHSRELAFCSRKFRDLIDPKNKDFDIEALRPTFQELVVEYLEERECKAKRTLLNMIRKEVHLKRSTDPFSVAIGSYFTCSECYKVFAYRNAVRHICRYPWTKSEPKQKWMSDDYYSAVTDWYILSRQGQGQSMWSAEVYRPQLEKTARVIKVCGFNLNTATVEDLDKDGDLRVIYTNYLAFFKYIPIMNWRTAAYQVPRVHGVPHALEPVCGLASKEHQAAVTASEATTLSKGLEKWFGSASYRCGHCDELSESKPRDVVFDHLKEKHNIPEATSSDFIDERKNEFIPPPVYLVPRSYEQRHSLAPFIEHGDLDYLITYWKIDSE</sequence>
<dbReference type="Proteomes" id="UP001055072">
    <property type="component" value="Unassembled WGS sequence"/>
</dbReference>
<organism evidence="1 2">
    <name type="scientific">Irpex rosettiformis</name>
    <dbReference type="NCBI Taxonomy" id="378272"/>
    <lineage>
        <taxon>Eukaryota</taxon>
        <taxon>Fungi</taxon>
        <taxon>Dikarya</taxon>
        <taxon>Basidiomycota</taxon>
        <taxon>Agaricomycotina</taxon>
        <taxon>Agaricomycetes</taxon>
        <taxon>Polyporales</taxon>
        <taxon>Irpicaceae</taxon>
        <taxon>Irpex</taxon>
    </lineage>
</organism>
<dbReference type="EMBL" id="MU274910">
    <property type="protein sequence ID" value="KAI0089531.1"/>
    <property type="molecule type" value="Genomic_DNA"/>
</dbReference>
<name>A0ACB8U5R3_9APHY</name>
<evidence type="ECO:0000313" key="1">
    <source>
        <dbReference type="EMBL" id="KAI0089531.1"/>
    </source>
</evidence>
<proteinExistence type="predicted"/>
<evidence type="ECO:0000313" key="2">
    <source>
        <dbReference type="Proteomes" id="UP001055072"/>
    </source>
</evidence>
<accession>A0ACB8U5R3</accession>
<reference evidence="1" key="1">
    <citation type="journal article" date="2021" name="Environ. Microbiol.">
        <title>Gene family expansions and transcriptome signatures uncover fungal adaptations to wood decay.</title>
        <authorList>
            <person name="Hage H."/>
            <person name="Miyauchi S."/>
            <person name="Viragh M."/>
            <person name="Drula E."/>
            <person name="Min B."/>
            <person name="Chaduli D."/>
            <person name="Navarro D."/>
            <person name="Favel A."/>
            <person name="Norest M."/>
            <person name="Lesage-Meessen L."/>
            <person name="Balint B."/>
            <person name="Merenyi Z."/>
            <person name="de Eugenio L."/>
            <person name="Morin E."/>
            <person name="Martinez A.T."/>
            <person name="Baldrian P."/>
            <person name="Stursova M."/>
            <person name="Martinez M.J."/>
            <person name="Novotny C."/>
            <person name="Magnuson J.K."/>
            <person name="Spatafora J.W."/>
            <person name="Maurice S."/>
            <person name="Pangilinan J."/>
            <person name="Andreopoulos W."/>
            <person name="LaButti K."/>
            <person name="Hundley H."/>
            <person name="Na H."/>
            <person name="Kuo A."/>
            <person name="Barry K."/>
            <person name="Lipzen A."/>
            <person name="Henrissat B."/>
            <person name="Riley R."/>
            <person name="Ahrendt S."/>
            <person name="Nagy L.G."/>
            <person name="Grigoriev I.V."/>
            <person name="Martin F."/>
            <person name="Rosso M.N."/>
        </authorList>
    </citation>
    <scope>NUCLEOTIDE SEQUENCE</scope>
    <source>
        <strain evidence="1">CBS 384.51</strain>
    </source>
</reference>
<gene>
    <name evidence="1" type="ORF">BDY19DRAFT_942726</name>
</gene>
<comment type="caution">
    <text evidence="1">The sequence shown here is derived from an EMBL/GenBank/DDBJ whole genome shotgun (WGS) entry which is preliminary data.</text>
</comment>
<protein>
    <submittedName>
        <fullName evidence="1">Uncharacterized protein</fullName>
    </submittedName>
</protein>
<keyword evidence="2" id="KW-1185">Reference proteome</keyword>